<keyword evidence="1" id="KW-0472">Membrane</keyword>
<organism evidence="2 3">
    <name type="scientific">Gossypium arboreum</name>
    <name type="common">Tree cotton</name>
    <name type="synonym">Gossypium nanking</name>
    <dbReference type="NCBI Taxonomy" id="29729"/>
    <lineage>
        <taxon>Eukaryota</taxon>
        <taxon>Viridiplantae</taxon>
        <taxon>Streptophyta</taxon>
        <taxon>Embryophyta</taxon>
        <taxon>Tracheophyta</taxon>
        <taxon>Spermatophyta</taxon>
        <taxon>Magnoliopsida</taxon>
        <taxon>eudicotyledons</taxon>
        <taxon>Gunneridae</taxon>
        <taxon>Pentapetalae</taxon>
        <taxon>rosids</taxon>
        <taxon>malvids</taxon>
        <taxon>Malvales</taxon>
        <taxon>Malvaceae</taxon>
        <taxon>Malvoideae</taxon>
        <taxon>Gossypium</taxon>
    </lineage>
</organism>
<reference evidence="3" key="1">
    <citation type="submission" date="2014-09" db="EMBL/GenBank/DDBJ databases">
        <authorList>
            <person name="Mudge J."/>
            <person name="Ramaraj T."/>
            <person name="Lindquist I.E."/>
            <person name="Bharti A.K."/>
            <person name="Sundararajan A."/>
            <person name="Cameron C.T."/>
            <person name="Woodward J.E."/>
            <person name="May G.D."/>
            <person name="Brubaker C."/>
            <person name="Broadhvest J."/>
            <person name="Wilkins T.A."/>
        </authorList>
    </citation>
    <scope>NUCLEOTIDE SEQUENCE</scope>
    <source>
        <strain evidence="3">cv. AKA8401</strain>
    </source>
</reference>
<dbReference type="AlphaFoldDB" id="A0A0B0NH29"/>
<evidence type="ECO:0000313" key="3">
    <source>
        <dbReference type="Proteomes" id="UP000032142"/>
    </source>
</evidence>
<gene>
    <name evidence="2" type="ORF">F383_18527</name>
</gene>
<evidence type="ECO:0000313" key="2">
    <source>
        <dbReference type="EMBL" id="KHG11972.1"/>
    </source>
</evidence>
<keyword evidence="1" id="KW-1133">Transmembrane helix</keyword>
<feature type="transmembrane region" description="Helical" evidence="1">
    <location>
        <begin position="60"/>
        <end position="84"/>
    </location>
</feature>
<name>A0A0B0NH29_GOSAR</name>
<protein>
    <submittedName>
        <fullName evidence="2">Uncharacterized protein</fullName>
    </submittedName>
</protein>
<accession>A0A0B0NH29</accession>
<keyword evidence="1" id="KW-0812">Transmembrane</keyword>
<dbReference type="EMBL" id="KN396778">
    <property type="protein sequence ID" value="KHG11972.1"/>
    <property type="molecule type" value="Genomic_DNA"/>
</dbReference>
<proteinExistence type="predicted"/>
<sequence length="85" mass="9568">MSDMCASVRHVWDMHRPHYESQRKTCQGHAPALRRELVAAKVAHRSSPYVGEASHNIPEAFAIASFIILIMACIETSLFVMVVLF</sequence>
<dbReference type="Proteomes" id="UP000032142">
    <property type="component" value="Unassembled WGS sequence"/>
</dbReference>
<keyword evidence="3" id="KW-1185">Reference proteome</keyword>
<evidence type="ECO:0000256" key="1">
    <source>
        <dbReference type="SAM" id="Phobius"/>
    </source>
</evidence>